<dbReference type="GO" id="GO:0051539">
    <property type="term" value="F:4 iron, 4 sulfur cluster binding"/>
    <property type="evidence" value="ECO:0007669"/>
    <property type="project" value="UniProtKB-KW"/>
</dbReference>
<comment type="cofactor">
    <cofactor evidence="1">
        <name>[4Fe-4S] cluster</name>
        <dbReference type="ChEBI" id="CHEBI:49883"/>
    </cofactor>
</comment>
<dbReference type="SFLD" id="SFLDG01081">
    <property type="entry name" value="cleavage_of_the_Ca-Cb_bond_in"/>
    <property type="match status" value="1"/>
</dbReference>
<evidence type="ECO:0000256" key="3">
    <source>
        <dbReference type="ARBA" id="ARBA00022691"/>
    </source>
</evidence>
<evidence type="ECO:0000259" key="7">
    <source>
        <dbReference type="PROSITE" id="PS51918"/>
    </source>
</evidence>
<dbReference type="CDD" id="cd01335">
    <property type="entry name" value="Radical_SAM"/>
    <property type="match status" value="1"/>
</dbReference>
<name>A0A1V1PE67_9BACT</name>
<dbReference type="Proteomes" id="UP000189670">
    <property type="component" value="Unassembled WGS sequence"/>
</dbReference>
<gene>
    <name evidence="8" type="ORF">OMM_01143</name>
</gene>
<accession>A0A1V1PE67</accession>
<reference evidence="9" key="1">
    <citation type="submission" date="2012-11" db="EMBL/GenBank/DDBJ databases">
        <authorList>
            <person name="Lucero-Rivera Y.E."/>
            <person name="Tovar-Ramirez D."/>
        </authorList>
    </citation>
    <scope>NUCLEOTIDE SEQUENCE [LARGE SCALE GENOMIC DNA]</scope>
    <source>
        <strain evidence="9">Araruama</strain>
    </source>
</reference>
<keyword evidence="4" id="KW-0479">Metal-binding</keyword>
<dbReference type="SFLD" id="SFLDF00301">
    <property type="entry name" value="2-iminoacetate_synthase_(ThiH)"/>
    <property type="match status" value="1"/>
</dbReference>
<evidence type="ECO:0000256" key="1">
    <source>
        <dbReference type="ARBA" id="ARBA00001966"/>
    </source>
</evidence>
<keyword evidence="2" id="KW-0004">4Fe-4S</keyword>
<keyword evidence="3" id="KW-0949">S-adenosyl-L-methionine</keyword>
<evidence type="ECO:0000256" key="6">
    <source>
        <dbReference type="ARBA" id="ARBA00023014"/>
    </source>
</evidence>
<evidence type="ECO:0000313" key="9">
    <source>
        <dbReference type="Proteomes" id="UP000189670"/>
    </source>
</evidence>
<dbReference type="Gene3D" id="3.20.20.70">
    <property type="entry name" value="Aldolase class I"/>
    <property type="match status" value="1"/>
</dbReference>
<dbReference type="NCBIfam" id="TIGR02351">
    <property type="entry name" value="thiH"/>
    <property type="match status" value="1"/>
</dbReference>
<dbReference type="InterPro" id="IPR013785">
    <property type="entry name" value="Aldolase_TIM"/>
</dbReference>
<dbReference type="GO" id="GO:0003824">
    <property type="term" value="F:catalytic activity"/>
    <property type="evidence" value="ECO:0007669"/>
    <property type="project" value="InterPro"/>
</dbReference>
<proteinExistence type="predicted"/>
<dbReference type="AlphaFoldDB" id="A0A1V1PE67"/>
<dbReference type="SFLD" id="SFLDS00029">
    <property type="entry name" value="Radical_SAM"/>
    <property type="match status" value="1"/>
</dbReference>
<dbReference type="InterPro" id="IPR010722">
    <property type="entry name" value="BATS_dom"/>
</dbReference>
<dbReference type="SUPFAM" id="SSF102114">
    <property type="entry name" value="Radical SAM enzymes"/>
    <property type="match status" value="1"/>
</dbReference>
<sequence>MSFFSVYEQYCHGNVEQIIDGFNQQSVARCLDKSRCSIDDFSALISPSAVNFLEQMAQKAFDIKRRYFGNTIQLFTPMYLSNYCNNRCLYCGFNHDNIIERNQMSLDEVEKESKTISSSGLKHILILTGDAPDKASIPYLKSCCDILKKYFSSISIEIFALDTKGYAELIHSGVDGLTLYQETYNKSLYQKLHPTGPKKNFLFRLAAPQCGAEAGMRNVTIGPLLGLDSWRKDIFFSALHAKWLESHYPETDICIALPRMRPYNGCFQPEHTVTDRDMVQMITAIRIFLPRCGITISTRESESFRNNIMSLGVTKMSAGSKTSVGGHTRLNTQHNQFEISDTRSVEQMVHYLEKMKIQPLFKDWEPF</sequence>
<dbReference type="GO" id="GO:0005506">
    <property type="term" value="F:iron ion binding"/>
    <property type="evidence" value="ECO:0007669"/>
    <property type="project" value="InterPro"/>
</dbReference>
<evidence type="ECO:0000256" key="5">
    <source>
        <dbReference type="ARBA" id="ARBA00023004"/>
    </source>
</evidence>
<dbReference type="InterPro" id="IPR058240">
    <property type="entry name" value="rSAM_sf"/>
</dbReference>
<dbReference type="SMART" id="SM00876">
    <property type="entry name" value="BATS"/>
    <property type="match status" value="1"/>
</dbReference>
<dbReference type="PANTHER" id="PTHR43583">
    <property type="entry name" value="2-IMINOACETATE SYNTHASE"/>
    <property type="match status" value="1"/>
</dbReference>
<dbReference type="InterPro" id="IPR012726">
    <property type="entry name" value="ThiH"/>
</dbReference>
<feature type="domain" description="Radical SAM core" evidence="7">
    <location>
        <begin position="70"/>
        <end position="305"/>
    </location>
</feature>
<dbReference type="InterPro" id="IPR007197">
    <property type="entry name" value="rSAM"/>
</dbReference>
<evidence type="ECO:0000256" key="2">
    <source>
        <dbReference type="ARBA" id="ARBA00022485"/>
    </source>
</evidence>
<protein>
    <submittedName>
        <fullName evidence="8">Thiamine biosynthesis ThiH</fullName>
    </submittedName>
</protein>
<dbReference type="SFLD" id="SFLDG01060">
    <property type="entry name" value="BATS_domain_containing"/>
    <property type="match status" value="1"/>
</dbReference>
<dbReference type="PROSITE" id="PS51918">
    <property type="entry name" value="RADICAL_SAM"/>
    <property type="match status" value="1"/>
</dbReference>
<dbReference type="Pfam" id="PF04055">
    <property type="entry name" value="Radical_SAM"/>
    <property type="match status" value="1"/>
</dbReference>
<keyword evidence="5" id="KW-0408">Iron</keyword>
<dbReference type="InterPro" id="IPR034428">
    <property type="entry name" value="ThiH/NoCL/HydG-like"/>
</dbReference>
<dbReference type="Pfam" id="PF06968">
    <property type="entry name" value="BATS"/>
    <property type="match status" value="1"/>
</dbReference>
<keyword evidence="6" id="KW-0411">Iron-sulfur</keyword>
<evidence type="ECO:0000256" key="4">
    <source>
        <dbReference type="ARBA" id="ARBA00022723"/>
    </source>
</evidence>
<dbReference type="EMBL" id="ATBP01000081">
    <property type="protein sequence ID" value="ETR73171.1"/>
    <property type="molecule type" value="Genomic_DNA"/>
</dbReference>
<dbReference type="PANTHER" id="PTHR43583:SF1">
    <property type="entry name" value="2-IMINOACETATE SYNTHASE"/>
    <property type="match status" value="1"/>
</dbReference>
<organism evidence="8 9">
    <name type="scientific">Candidatus Magnetoglobus multicellularis str. Araruama</name>
    <dbReference type="NCBI Taxonomy" id="890399"/>
    <lineage>
        <taxon>Bacteria</taxon>
        <taxon>Pseudomonadati</taxon>
        <taxon>Thermodesulfobacteriota</taxon>
        <taxon>Desulfobacteria</taxon>
        <taxon>Desulfobacterales</taxon>
        <taxon>Desulfobacteraceae</taxon>
        <taxon>Candidatus Magnetoglobus</taxon>
    </lineage>
</organism>
<evidence type="ECO:0000313" key="8">
    <source>
        <dbReference type="EMBL" id="ETR73171.1"/>
    </source>
</evidence>
<dbReference type="GO" id="GO:0009228">
    <property type="term" value="P:thiamine biosynthetic process"/>
    <property type="evidence" value="ECO:0007669"/>
    <property type="project" value="InterPro"/>
</dbReference>
<comment type="caution">
    <text evidence="8">The sequence shown here is derived from an EMBL/GenBank/DDBJ whole genome shotgun (WGS) entry which is preliminary data.</text>
</comment>